<gene>
    <name evidence="2" type="ORF">Enr13x_03280</name>
</gene>
<evidence type="ECO:0008006" key="4">
    <source>
        <dbReference type="Google" id="ProtNLM"/>
    </source>
</evidence>
<dbReference type="EMBL" id="CP037423">
    <property type="protein sequence ID" value="QDV40522.1"/>
    <property type="molecule type" value="Genomic_DNA"/>
</dbReference>
<keyword evidence="3" id="KW-1185">Reference proteome</keyword>
<feature type="transmembrane region" description="Helical" evidence="1">
    <location>
        <begin position="31"/>
        <end position="54"/>
    </location>
</feature>
<reference evidence="2 3" key="1">
    <citation type="submission" date="2019-03" db="EMBL/GenBank/DDBJ databases">
        <title>Deep-cultivation of Planctomycetes and their phenomic and genomic characterization uncovers novel biology.</title>
        <authorList>
            <person name="Wiegand S."/>
            <person name="Jogler M."/>
            <person name="Boedeker C."/>
            <person name="Pinto D."/>
            <person name="Vollmers J."/>
            <person name="Rivas-Marin E."/>
            <person name="Kohn T."/>
            <person name="Peeters S.H."/>
            <person name="Heuer A."/>
            <person name="Rast P."/>
            <person name="Oberbeckmann S."/>
            <person name="Bunk B."/>
            <person name="Jeske O."/>
            <person name="Meyerdierks A."/>
            <person name="Storesund J.E."/>
            <person name="Kallscheuer N."/>
            <person name="Luecker S."/>
            <person name="Lage O.M."/>
            <person name="Pohl T."/>
            <person name="Merkel B.J."/>
            <person name="Hornburger P."/>
            <person name="Mueller R.-W."/>
            <person name="Bruemmer F."/>
            <person name="Labrenz M."/>
            <person name="Spormann A.M."/>
            <person name="Op den Camp H."/>
            <person name="Overmann J."/>
            <person name="Amann R."/>
            <person name="Jetten M.S.M."/>
            <person name="Mascher T."/>
            <person name="Medema M.H."/>
            <person name="Devos D.P."/>
            <person name="Kaster A.-K."/>
            <person name="Ovreas L."/>
            <person name="Rohde M."/>
            <person name="Galperin M.Y."/>
            <person name="Jogler C."/>
        </authorList>
    </citation>
    <scope>NUCLEOTIDE SEQUENCE [LARGE SCALE GENOMIC DNA]</scope>
    <source>
        <strain evidence="2 3">Enr13</strain>
    </source>
</reference>
<evidence type="ECO:0000313" key="3">
    <source>
        <dbReference type="Proteomes" id="UP000319004"/>
    </source>
</evidence>
<dbReference type="Proteomes" id="UP000319004">
    <property type="component" value="Chromosome"/>
</dbReference>
<sequence length="314" mass="34923">MGGFIQGRYGRMAKQSEQTDHRPIRSILRRLILAPAAWSLIWPMLLLIGSYVAYSRWYAEHFAQAYGSVDPQSITISPPHQYVRTDLVAEVYDETRLTELSPVDRSVTAKLASAFASHPWVKHVHRVRKLPSGKFELDLDYRQPVAAFHVTGGEKWKQMIAEHLKSLGYPVSDVNGYLPLDGEGMLLPTAGLTYDDAMELIHIEVWELYPTGNEGTPFGDRRVESAALLAKLLSAVRDQIRIAKITVSGDSRLNLVPQLEITTGDNTHLFWGSPPGMEQPRERDARAKLTDLLSGNFVPGGDLSIAAGNSPPLR</sequence>
<proteinExistence type="predicted"/>
<organism evidence="2 3">
    <name type="scientific">Stieleria neptunia</name>
    <dbReference type="NCBI Taxonomy" id="2527979"/>
    <lineage>
        <taxon>Bacteria</taxon>
        <taxon>Pseudomonadati</taxon>
        <taxon>Planctomycetota</taxon>
        <taxon>Planctomycetia</taxon>
        <taxon>Pirellulales</taxon>
        <taxon>Pirellulaceae</taxon>
        <taxon>Stieleria</taxon>
    </lineage>
</organism>
<keyword evidence="1" id="KW-1133">Transmembrane helix</keyword>
<evidence type="ECO:0000256" key="1">
    <source>
        <dbReference type="SAM" id="Phobius"/>
    </source>
</evidence>
<dbReference type="AlphaFoldDB" id="A0A518HI58"/>
<evidence type="ECO:0000313" key="2">
    <source>
        <dbReference type="EMBL" id="QDV40522.1"/>
    </source>
</evidence>
<accession>A0A518HI58</accession>
<keyword evidence="1" id="KW-0472">Membrane</keyword>
<protein>
    <recommendedName>
        <fullName evidence="4">Cell division protein FtsQ</fullName>
    </recommendedName>
</protein>
<keyword evidence="1" id="KW-0812">Transmembrane</keyword>
<name>A0A518HI58_9BACT</name>
<dbReference type="KEGG" id="snep:Enr13x_03280"/>